<name>A0AA37UK92_9MICO</name>
<reference evidence="2 3" key="1">
    <citation type="journal article" date="2014" name="Int. J. Syst. Evol. Microbiol.">
        <title>Complete genome sequence of Corynebacterium casei LMG S-19264T (=DSM 44701T), isolated from a smear-ripened cheese.</title>
        <authorList>
            <consortium name="US DOE Joint Genome Institute (JGI-PGF)"/>
            <person name="Walter F."/>
            <person name="Albersmeier A."/>
            <person name="Kalinowski J."/>
            <person name="Ruckert C."/>
        </authorList>
    </citation>
    <scope>NUCLEOTIDE SEQUENCE [LARGE SCALE GENOMIC DNA]</scope>
    <source>
        <strain evidence="2 3">NBRC 112289</strain>
    </source>
</reference>
<organism evidence="2 3">
    <name type="scientific">Arenivirga flava</name>
    <dbReference type="NCBI Taxonomy" id="1930060"/>
    <lineage>
        <taxon>Bacteria</taxon>
        <taxon>Bacillati</taxon>
        <taxon>Actinomycetota</taxon>
        <taxon>Actinomycetes</taxon>
        <taxon>Micrococcales</taxon>
        <taxon>Microbacteriaceae</taxon>
        <taxon>Arenivirga</taxon>
    </lineage>
</organism>
<keyword evidence="3" id="KW-1185">Reference proteome</keyword>
<dbReference type="AlphaFoldDB" id="A0AA37UK92"/>
<accession>A0AA37UK92</accession>
<proteinExistence type="predicted"/>
<feature type="transmembrane region" description="Helical" evidence="1">
    <location>
        <begin position="110"/>
        <end position="132"/>
    </location>
</feature>
<evidence type="ECO:0000313" key="3">
    <source>
        <dbReference type="Proteomes" id="UP001157160"/>
    </source>
</evidence>
<dbReference type="Proteomes" id="UP001157160">
    <property type="component" value="Unassembled WGS sequence"/>
</dbReference>
<evidence type="ECO:0000256" key="1">
    <source>
        <dbReference type="SAM" id="Phobius"/>
    </source>
</evidence>
<keyword evidence="1" id="KW-0812">Transmembrane</keyword>
<comment type="caution">
    <text evidence="2">The sequence shown here is derived from an EMBL/GenBank/DDBJ whole genome shotgun (WGS) entry which is preliminary data.</text>
</comment>
<evidence type="ECO:0000313" key="2">
    <source>
        <dbReference type="EMBL" id="GMA28295.1"/>
    </source>
</evidence>
<protein>
    <submittedName>
        <fullName evidence="2">Uncharacterized protein</fullName>
    </submittedName>
</protein>
<sequence length="133" mass="14160">MDCSLLDKLAKAVHNHFRKRTMHDGSSMDIAVDRRASWREVEPEFAVGEIDGNFAGTIEHRGGEYLATTGLGEALGAFASASEAQVALERAAERAGVREYGRRDVALSKIMAVAASFAALAVTTSSLAALVVH</sequence>
<dbReference type="EMBL" id="BSUL01000001">
    <property type="protein sequence ID" value="GMA28295.1"/>
    <property type="molecule type" value="Genomic_DNA"/>
</dbReference>
<keyword evidence="1" id="KW-0472">Membrane</keyword>
<gene>
    <name evidence="2" type="ORF">GCM10025874_15480</name>
</gene>
<keyword evidence="1" id="KW-1133">Transmembrane helix</keyword>